<proteinExistence type="predicted"/>
<comment type="caution">
    <text evidence="2">The sequence shown here is derived from an EMBL/GenBank/DDBJ whole genome shotgun (WGS) entry which is preliminary data.</text>
</comment>
<organism evidence="2 3">
    <name type="scientific">Eschrichtius robustus</name>
    <name type="common">California gray whale</name>
    <name type="synonym">Eschrichtius gibbosus</name>
    <dbReference type="NCBI Taxonomy" id="9764"/>
    <lineage>
        <taxon>Eukaryota</taxon>
        <taxon>Metazoa</taxon>
        <taxon>Chordata</taxon>
        <taxon>Craniata</taxon>
        <taxon>Vertebrata</taxon>
        <taxon>Euteleostomi</taxon>
        <taxon>Mammalia</taxon>
        <taxon>Eutheria</taxon>
        <taxon>Laurasiatheria</taxon>
        <taxon>Artiodactyla</taxon>
        <taxon>Whippomorpha</taxon>
        <taxon>Cetacea</taxon>
        <taxon>Mysticeti</taxon>
        <taxon>Eschrichtiidae</taxon>
        <taxon>Eschrichtius</taxon>
    </lineage>
</organism>
<evidence type="ECO:0000313" key="2">
    <source>
        <dbReference type="EMBL" id="KAJ8795486.1"/>
    </source>
</evidence>
<keyword evidence="3" id="KW-1185">Reference proteome</keyword>
<gene>
    <name evidence="2" type="ORF">J1605_018267</name>
</gene>
<name>A0AB34HWY0_ESCRO</name>
<dbReference type="AlphaFoldDB" id="A0AB34HWY0"/>
<evidence type="ECO:0000313" key="3">
    <source>
        <dbReference type="Proteomes" id="UP001159641"/>
    </source>
</evidence>
<protein>
    <submittedName>
        <fullName evidence="2">Uncharacterized protein</fullName>
    </submittedName>
</protein>
<sequence>MSTRQFLPARRGAAEHGRALEVPAVGPSGQALAVPEALRSTSTDRENQRPELVPEGWLRAHTGRQLPWPGQHLALPCGRPELPRLSGEAAADDPEKEDVVRVCPEQLTDGLNCGSLQCQEEVAVWAPCLLPLDLLHLKEEGGR</sequence>
<dbReference type="EMBL" id="JAIQCJ010000567">
    <property type="protein sequence ID" value="KAJ8795486.1"/>
    <property type="molecule type" value="Genomic_DNA"/>
</dbReference>
<accession>A0AB34HWY0</accession>
<evidence type="ECO:0000256" key="1">
    <source>
        <dbReference type="SAM" id="MobiDB-lite"/>
    </source>
</evidence>
<feature type="region of interest" description="Disordered" evidence="1">
    <location>
        <begin position="1"/>
        <end position="31"/>
    </location>
</feature>
<dbReference type="Proteomes" id="UP001159641">
    <property type="component" value="Unassembled WGS sequence"/>
</dbReference>
<reference evidence="2 3" key="1">
    <citation type="submission" date="2022-11" db="EMBL/GenBank/DDBJ databases">
        <title>Whole genome sequence of Eschrichtius robustus ER-17-0199.</title>
        <authorList>
            <person name="Bruniche-Olsen A."/>
            <person name="Black A.N."/>
            <person name="Fields C.J."/>
            <person name="Walden K."/>
            <person name="Dewoody J.A."/>
        </authorList>
    </citation>
    <scope>NUCLEOTIDE SEQUENCE [LARGE SCALE GENOMIC DNA]</scope>
    <source>
        <strain evidence="2">ER-17-0199</strain>
        <tissue evidence="2">Blubber</tissue>
    </source>
</reference>